<dbReference type="GO" id="GO:0016579">
    <property type="term" value="P:protein deubiquitination"/>
    <property type="evidence" value="ECO:0007669"/>
    <property type="project" value="TreeGrafter"/>
</dbReference>
<evidence type="ECO:0000259" key="3">
    <source>
        <dbReference type="PROSITE" id="PS50177"/>
    </source>
</evidence>
<dbReference type="PANTHER" id="PTHR10693:SF20">
    <property type="entry name" value="AT27578P"/>
    <property type="match status" value="1"/>
</dbReference>
<dbReference type="GO" id="GO:0003729">
    <property type="term" value="F:mRNA binding"/>
    <property type="evidence" value="ECO:0007669"/>
    <property type="project" value="TreeGrafter"/>
</dbReference>
<dbReference type="GO" id="GO:1990861">
    <property type="term" value="C:Ubp3-Bre5 deubiquitination complex"/>
    <property type="evidence" value="ECO:0007669"/>
    <property type="project" value="TreeGrafter"/>
</dbReference>
<dbReference type="AlphaFoldDB" id="A0A4P9ZSV3"/>
<dbReference type="Pfam" id="PF02136">
    <property type="entry name" value="NTF2"/>
    <property type="match status" value="1"/>
</dbReference>
<dbReference type="PANTHER" id="PTHR10693">
    <property type="entry name" value="RAS GTPASE-ACTIVATING PROTEIN-BINDING PROTEIN"/>
    <property type="match status" value="1"/>
</dbReference>
<dbReference type="GO" id="GO:0005829">
    <property type="term" value="C:cytosol"/>
    <property type="evidence" value="ECO:0007669"/>
    <property type="project" value="TreeGrafter"/>
</dbReference>
<name>A0A4P9ZSV3_9FUNG</name>
<accession>A0A4P9ZSV3</accession>
<feature type="compositionally biased region" description="Low complexity" evidence="2">
    <location>
        <begin position="172"/>
        <end position="191"/>
    </location>
</feature>
<keyword evidence="1" id="KW-0694">RNA-binding</keyword>
<protein>
    <recommendedName>
        <fullName evidence="3">NTF2 domain-containing protein</fullName>
    </recommendedName>
</protein>
<sequence>MTSTTSHPTTSDKPKKVISQEVGWMFVRQYYTTLNNTPQRLHCFYNKDSTFIHGREGDSVTACFGQEEIHAKITESNFQDCKVLVSNVDALPSLNGSIIIQVLGELSNNNGPSQRFTQTFYLVEQTNGYYVLNDIFRFLKDDIDSEYVEAEVEVPEPEVPVAEAVPEVVAVEATPAPQPTVEAEPEAEPAAPEVPTPAPEEAQPEPAAPAAEEPALVEETPK</sequence>
<evidence type="ECO:0000313" key="5">
    <source>
        <dbReference type="Proteomes" id="UP000268162"/>
    </source>
</evidence>
<evidence type="ECO:0000313" key="4">
    <source>
        <dbReference type="EMBL" id="RKP35901.1"/>
    </source>
</evidence>
<feature type="domain" description="NTF2" evidence="3">
    <location>
        <begin position="22"/>
        <end position="138"/>
    </location>
</feature>
<dbReference type="CDD" id="cd00780">
    <property type="entry name" value="NTF2"/>
    <property type="match status" value="1"/>
</dbReference>
<dbReference type="SUPFAM" id="SSF54427">
    <property type="entry name" value="NTF2-like"/>
    <property type="match status" value="1"/>
</dbReference>
<dbReference type="Proteomes" id="UP000268162">
    <property type="component" value="Unassembled WGS sequence"/>
</dbReference>
<keyword evidence="5" id="KW-1185">Reference proteome</keyword>
<dbReference type="STRING" id="215637.A0A4P9ZSV3"/>
<dbReference type="EMBL" id="ML002761">
    <property type="protein sequence ID" value="RKP35901.1"/>
    <property type="molecule type" value="Genomic_DNA"/>
</dbReference>
<dbReference type="InterPro" id="IPR002075">
    <property type="entry name" value="NTF2_dom"/>
</dbReference>
<dbReference type="GO" id="GO:0034517">
    <property type="term" value="P:ribophagy"/>
    <property type="evidence" value="ECO:0007669"/>
    <property type="project" value="TreeGrafter"/>
</dbReference>
<dbReference type="FunFam" id="3.10.450.50:FF:000003">
    <property type="entry name" value="Nuclear transport factor 2 family protein"/>
    <property type="match status" value="1"/>
</dbReference>
<reference evidence="5" key="1">
    <citation type="journal article" date="2018" name="Nat. Microbiol.">
        <title>Leveraging single-cell genomics to expand the fungal tree of life.</title>
        <authorList>
            <person name="Ahrendt S.R."/>
            <person name="Quandt C.A."/>
            <person name="Ciobanu D."/>
            <person name="Clum A."/>
            <person name="Salamov A."/>
            <person name="Andreopoulos B."/>
            <person name="Cheng J.F."/>
            <person name="Woyke T."/>
            <person name="Pelin A."/>
            <person name="Henrissat B."/>
            <person name="Reynolds N.K."/>
            <person name="Benny G.L."/>
            <person name="Smith M.E."/>
            <person name="James T.Y."/>
            <person name="Grigoriev I.V."/>
        </authorList>
    </citation>
    <scope>NUCLEOTIDE SEQUENCE [LARGE SCALE GENOMIC DNA]</scope>
    <source>
        <strain evidence="5">RSA 468</strain>
    </source>
</reference>
<dbReference type="InterPro" id="IPR032710">
    <property type="entry name" value="NTF2-like_dom_sf"/>
</dbReference>
<gene>
    <name evidence="4" type="ORF">BJ085DRAFT_15656</name>
</gene>
<feature type="non-terminal residue" evidence="4">
    <location>
        <position position="222"/>
    </location>
</feature>
<feature type="region of interest" description="Disordered" evidence="2">
    <location>
        <begin position="172"/>
        <end position="222"/>
    </location>
</feature>
<dbReference type="Gene3D" id="3.10.450.50">
    <property type="match status" value="1"/>
</dbReference>
<evidence type="ECO:0000256" key="2">
    <source>
        <dbReference type="SAM" id="MobiDB-lite"/>
    </source>
</evidence>
<organism evidence="4 5">
    <name type="scientific">Dimargaris cristalligena</name>
    <dbReference type="NCBI Taxonomy" id="215637"/>
    <lineage>
        <taxon>Eukaryota</taxon>
        <taxon>Fungi</taxon>
        <taxon>Fungi incertae sedis</taxon>
        <taxon>Zoopagomycota</taxon>
        <taxon>Kickxellomycotina</taxon>
        <taxon>Dimargaritomycetes</taxon>
        <taxon>Dimargaritales</taxon>
        <taxon>Dimargaritaceae</taxon>
        <taxon>Dimargaris</taxon>
    </lineage>
</organism>
<evidence type="ECO:0000256" key="1">
    <source>
        <dbReference type="ARBA" id="ARBA00022884"/>
    </source>
</evidence>
<dbReference type="PROSITE" id="PS50177">
    <property type="entry name" value="NTF2_DOMAIN"/>
    <property type="match status" value="1"/>
</dbReference>
<feature type="compositionally biased region" description="Low complexity" evidence="2">
    <location>
        <begin position="199"/>
        <end position="222"/>
    </location>
</feature>
<dbReference type="GO" id="GO:1990904">
    <property type="term" value="C:ribonucleoprotein complex"/>
    <property type="evidence" value="ECO:0007669"/>
    <property type="project" value="TreeGrafter"/>
</dbReference>
<proteinExistence type="predicted"/>
<dbReference type="InterPro" id="IPR039539">
    <property type="entry name" value="Ras_GTPase_bind_prot"/>
</dbReference>
<dbReference type="InterPro" id="IPR018222">
    <property type="entry name" value="Nuclear_transport_factor_2_euk"/>
</dbReference>